<sequence>MLIVCPSCASEYDIATDRVGVEGRSVRCAACRETWFISPDEVAAALAEEMAEIQAAMGSVEGRGDAQADLDAWEAALAEEAQAAAVDPMPEEKPVRKPRGRTPPPKRWGAMSPVAAFGLALLAGIPLALLARSTVVRAMPQSAALYARIGLPVNLRGIEIRDLSAYQTQGEGAASQLVVEGDVVGVAGNPVPVPPIEVEVRDAQDLTIYRWTVAPPRFSLEDRETARFRASLSAPPAQGRTIKVGFAPERSVPETVLGH</sequence>
<feature type="transmembrane region" description="Helical" evidence="2">
    <location>
        <begin position="108"/>
        <end position="131"/>
    </location>
</feature>
<feature type="region of interest" description="Disordered" evidence="1">
    <location>
        <begin position="84"/>
        <end position="107"/>
    </location>
</feature>
<dbReference type="InterPro" id="IPR011723">
    <property type="entry name" value="Znf/thioredoxin_put"/>
</dbReference>
<dbReference type="AlphaFoldDB" id="A0A679IT64"/>
<dbReference type="EMBL" id="LR743504">
    <property type="protein sequence ID" value="CAA2102074.1"/>
    <property type="molecule type" value="Genomic_DNA"/>
</dbReference>
<keyword evidence="2" id="KW-1133">Transmembrane helix</keyword>
<evidence type="ECO:0000256" key="1">
    <source>
        <dbReference type="SAM" id="MobiDB-lite"/>
    </source>
</evidence>
<organism evidence="4">
    <name type="scientific">Methylobacterium bullatum</name>
    <dbReference type="NCBI Taxonomy" id="570505"/>
    <lineage>
        <taxon>Bacteria</taxon>
        <taxon>Pseudomonadati</taxon>
        <taxon>Pseudomonadota</taxon>
        <taxon>Alphaproteobacteria</taxon>
        <taxon>Hyphomicrobiales</taxon>
        <taxon>Methylobacteriaceae</taxon>
        <taxon>Methylobacterium</taxon>
    </lineage>
</organism>
<dbReference type="NCBIfam" id="TIGR02098">
    <property type="entry name" value="MJ0042_CXXC"/>
    <property type="match status" value="1"/>
</dbReference>
<protein>
    <recommendedName>
        <fullName evidence="3">Zinc finger/thioredoxin putative domain-containing protein</fullName>
    </recommendedName>
</protein>
<name>A0A679IT64_9HYPH</name>
<reference evidence="4" key="1">
    <citation type="submission" date="2019-12" db="EMBL/GenBank/DDBJ databases">
        <authorList>
            <person name="Cremers G."/>
        </authorList>
    </citation>
    <scope>NUCLEOTIDE SEQUENCE</scope>
    <source>
        <strain evidence="4">Mbul1</strain>
    </source>
</reference>
<dbReference type="Pfam" id="PF13717">
    <property type="entry name" value="Zn_ribbon_4"/>
    <property type="match status" value="1"/>
</dbReference>
<keyword evidence="2" id="KW-0472">Membrane</keyword>
<proteinExistence type="predicted"/>
<keyword evidence="2" id="KW-0812">Transmembrane</keyword>
<evidence type="ECO:0000313" key="4">
    <source>
        <dbReference type="EMBL" id="CAA2102074.1"/>
    </source>
</evidence>
<evidence type="ECO:0000256" key="2">
    <source>
        <dbReference type="SAM" id="Phobius"/>
    </source>
</evidence>
<gene>
    <name evidence="4" type="ORF">MBUL_01501</name>
</gene>
<evidence type="ECO:0000259" key="3">
    <source>
        <dbReference type="Pfam" id="PF13717"/>
    </source>
</evidence>
<accession>A0A679IT64</accession>
<feature type="domain" description="Zinc finger/thioredoxin putative" evidence="3">
    <location>
        <begin position="1"/>
        <end position="36"/>
    </location>
</feature>